<dbReference type="PANTHER" id="PTHR43304:SF1">
    <property type="entry name" value="PAC DOMAIN-CONTAINING PROTEIN"/>
    <property type="match status" value="1"/>
</dbReference>
<dbReference type="InterPro" id="IPR005467">
    <property type="entry name" value="His_kinase_dom"/>
</dbReference>
<feature type="domain" description="PAS" evidence="10">
    <location>
        <begin position="7"/>
        <end position="77"/>
    </location>
</feature>
<dbReference type="CDD" id="cd00075">
    <property type="entry name" value="HATPase"/>
    <property type="match status" value="1"/>
</dbReference>
<evidence type="ECO:0000256" key="3">
    <source>
        <dbReference type="ARBA" id="ARBA00022553"/>
    </source>
</evidence>
<comment type="caution">
    <text evidence="12">The sequence shown here is derived from an EMBL/GenBank/DDBJ whole genome shotgun (WGS) entry which is preliminary data.</text>
</comment>
<dbReference type="SMART" id="SM00387">
    <property type="entry name" value="HATPase_c"/>
    <property type="match status" value="1"/>
</dbReference>
<evidence type="ECO:0000313" key="12">
    <source>
        <dbReference type="EMBL" id="MFD1019814.1"/>
    </source>
</evidence>
<dbReference type="Gene3D" id="1.10.287.130">
    <property type="match status" value="1"/>
</dbReference>
<dbReference type="InterPro" id="IPR036097">
    <property type="entry name" value="HisK_dim/P_sf"/>
</dbReference>
<dbReference type="PROSITE" id="PS50109">
    <property type="entry name" value="HIS_KIN"/>
    <property type="match status" value="1"/>
</dbReference>
<dbReference type="InterPro" id="IPR000014">
    <property type="entry name" value="PAS"/>
</dbReference>
<evidence type="ECO:0000256" key="1">
    <source>
        <dbReference type="ARBA" id="ARBA00000085"/>
    </source>
</evidence>
<name>A0ABW3L166_9BACI</name>
<dbReference type="SUPFAM" id="SSF47384">
    <property type="entry name" value="Homodimeric domain of signal transducing histidine kinase"/>
    <property type="match status" value="1"/>
</dbReference>
<evidence type="ECO:0000256" key="2">
    <source>
        <dbReference type="ARBA" id="ARBA00012438"/>
    </source>
</evidence>
<evidence type="ECO:0000256" key="8">
    <source>
        <dbReference type="ARBA" id="ARBA00023012"/>
    </source>
</evidence>
<keyword evidence="5" id="KW-0547">Nucleotide-binding</keyword>
<dbReference type="SUPFAM" id="SSF55785">
    <property type="entry name" value="PYP-like sensor domain (PAS domain)"/>
    <property type="match status" value="2"/>
</dbReference>
<dbReference type="Pfam" id="PF00512">
    <property type="entry name" value="HisKA"/>
    <property type="match status" value="1"/>
</dbReference>
<dbReference type="Gene3D" id="3.30.565.10">
    <property type="entry name" value="Histidine kinase-like ATPase, C-terminal domain"/>
    <property type="match status" value="1"/>
</dbReference>
<sequence length="479" mass="54706">MLDGWVKQQALIKAFKHAPIGKGILDTDGTFLMVNASYGRITGYEEEELLQLSFQDITHEEDLENDLSQWQQLISEQIDYYEMEKRYIRKDGQIIWVFISVSMFKDEEGQTFVIAQVQNIDRRKKAEDELRLREARYRKLVDNIPDPMVVHDHEKFLYVNKAALKAFELPAEEVLGKQLKEFVHQESALMLQQKVEEAIRTGDTSEVLQVRLNLPNGKEMYIQSTASFIQFEGEDAFEVVFRDVTERVAYESRSSDLLEQLEKMNLVGELAAGIAHEIRNPLTILKGFIQLMELSEREGDAPQYEGLIMSEIERINEMVHEFMDLAKPSDEEREAVDLAETLRQVIRLMATQARKSKVYIEFNQASPLPEIACEENKMKQAFINILKNAIEAMPEGGEITIRIETVEDELLITFSDQGIGIPDENHGVILKPFFTTKADGSGLGLMITKNIVENHGGKLDIQNNESIGATVKISLPLYN</sequence>
<dbReference type="InterPro" id="IPR004358">
    <property type="entry name" value="Sig_transdc_His_kin-like_C"/>
</dbReference>
<reference evidence="13" key="1">
    <citation type="journal article" date="2019" name="Int. J. Syst. Evol. Microbiol.">
        <title>The Global Catalogue of Microorganisms (GCM) 10K type strain sequencing project: providing services to taxonomists for standard genome sequencing and annotation.</title>
        <authorList>
            <consortium name="The Broad Institute Genomics Platform"/>
            <consortium name="The Broad Institute Genome Sequencing Center for Infectious Disease"/>
            <person name="Wu L."/>
            <person name="Ma J."/>
        </authorList>
    </citation>
    <scope>NUCLEOTIDE SEQUENCE [LARGE SCALE GENOMIC DNA]</scope>
    <source>
        <strain evidence="13">CCUG 56607</strain>
    </source>
</reference>
<keyword evidence="8" id="KW-0902">Two-component regulatory system</keyword>
<dbReference type="PROSITE" id="PS50112">
    <property type="entry name" value="PAS"/>
    <property type="match status" value="2"/>
</dbReference>
<dbReference type="InterPro" id="IPR035965">
    <property type="entry name" value="PAS-like_dom_sf"/>
</dbReference>
<evidence type="ECO:0000256" key="7">
    <source>
        <dbReference type="ARBA" id="ARBA00022840"/>
    </source>
</evidence>
<accession>A0ABW3L166</accession>
<dbReference type="InterPro" id="IPR000700">
    <property type="entry name" value="PAS-assoc_C"/>
</dbReference>
<gene>
    <name evidence="12" type="ORF">ACFQ2J_11575</name>
</gene>
<dbReference type="CDD" id="cd00082">
    <property type="entry name" value="HisKA"/>
    <property type="match status" value="1"/>
</dbReference>
<dbReference type="RefSeq" id="WP_386060328.1">
    <property type="nucleotide sequence ID" value="NZ_JBHTKL010000005.1"/>
</dbReference>
<dbReference type="PANTHER" id="PTHR43304">
    <property type="entry name" value="PHYTOCHROME-LIKE PROTEIN CPH1"/>
    <property type="match status" value="1"/>
</dbReference>
<keyword evidence="7" id="KW-0067">ATP-binding</keyword>
<keyword evidence="4" id="KW-0808">Transferase</keyword>
<dbReference type="EMBL" id="JBHTKL010000005">
    <property type="protein sequence ID" value="MFD1019814.1"/>
    <property type="molecule type" value="Genomic_DNA"/>
</dbReference>
<dbReference type="NCBIfam" id="TIGR00229">
    <property type="entry name" value="sensory_box"/>
    <property type="match status" value="2"/>
</dbReference>
<keyword evidence="6" id="KW-0418">Kinase</keyword>
<evidence type="ECO:0000259" key="10">
    <source>
        <dbReference type="PROSITE" id="PS50112"/>
    </source>
</evidence>
<dbReference type="Pfam" id="PF00989">
    <property type="entry name" value="PAS"/>
    <property type="match status" value="1"/>
</dbReference>
<dbReference type="InterPro" id="IPR001610">
    <property type="entry name" value="PAC"/>
</dbReference>
<dbReference type="InterPro" id="IPR013655">
    <property type="entry name" value="PAS_fold_3"/>
</dbReference>
<dbReference type="PROSITE" id="PS50113">
    <property type="entry name" value="PAC"/>
    <property type="match status" value="1"/>
</dbReference>
<dbReference type="Proteomes" id="UP001596990">
    <property type="component" value="Unassembled WGS sequence"/>
</dbReference>
<dbReference type="InterPro" id="IPR003594">
    <property type="entry name" value="HATPase_dom"/>
</dbReference>
<keyword evidence="13" id="KW-1185">Reference proteome</keyword>
<dbReference type="InterPro" id="IPR036890">
    <property type="entry name" value="HATPase_C_sf"/>
</dbReference>
<dbReference type="InterPro" id="IPR052162">
    <property type="entry name" value="Sensor_kinase/Photoreceptor"/>
</dbReference>
<keyword evidence="3" id="KW-0597">Phosphoprotein</keyword>
<evidence type="ECO:0000259" key="9">
    <source>
        <dbReference type="PROSITE" id="PS50109"/>
    </source>
</evidence>
<dbReference type="Pfam" id="PF02518">
    <property type="entry name" value="HATPase_c"/>
    <property type="match status" value="1"/>
</dbReference>
<protein>
    <recommendedName>
        <fullName evidence="2">histidine kinase</fullName>
        <ecNumber evidence="2">2.7.13.3</ecNumber>
    </recommendedName>
</protein>
<dbReference type="Pfam" id="PF08447">
    <property type="entry name" value="PAS_3"/>
    <property type="match status" value="1"/>
</dbReference>
<dbReference type="InterPro" id="IPR013767">
    <property type="entry name" value="PAS_fold"/>
</dbReference>
<evidence type="ECO:0000256" key="4">
    <source>
        <dbReference type="ARBA" id="ARBA00022679"/>
    </source>
</evidence>
<evidence type="ECO:0000259" key="11">
    <source>
        <dbReference type="PROSITE" id="PS50113"/>
    </source>
</evidence>
<organism evidence="12 13">
    <name type="scientific">Thalassobacillus hwangdonensis</name>
    <dbReference type="NCBI Taxonomy" id="546108"/>
    <lineage>
        <taxon>Bacteria</taxon>
        <taxon>Bacillati</taxon>
        <taxon>Bacillota</taxon>
        <taxon>Bacilli</taxon>
        <taxon>Bacillales</taxon>
        <taxon>Bacillaceae</taxon>
        <taxon>Thalassobacillus</taxon>
    </lineage>
</organism>
<feature type="domain" description="PAS" evidence="10">
    <location>
        <begin position="133"/>
        <end position="202"/>
    </location>
</feature>
<feature type="domain" description="Histidine kinase" evidence="9">
    <location>
        <begin position="273"/>
        <end position="479"/>
    </location>
</feature>
<dbReference type="PRINTS" id="PR00344">
    <property type="entry name" value="BCTRLSENSOR"/>
</dbReference>
<dbReference type="SMART" id="SM00091">
    <property type="entry name" value="PAS"/>
    <property type="match status" value="2"/>
</dbReference>
<comment type="catalytic activity">
    <reaction evidence="1">
        <text>ATP + protein L-histidine = ADP + protein N-phospho-L-histidine.</text>
        <dbReference type="EC" id="2.7.13.3"/>
    </reaction>
</comment>
<evidence type="ECO:0000256" key="6">
    <source>
        <dbReference type="ARBA" id="ARBA00022777"/>
    </source>
</evidence>
<dbReference type="SMART" id="SM00388">
    <property type="entry name" value="HisKA"/>
    <property type="match status" value="1"/>
</dbReference>
<dbReference type="SMART" id="SM00086">
    <property type="entry name" value="PAC"/>
    <property type="match status" value="2"/>
</dbReference>
<dbReference type="CDD" id="cd00130">
    <property type="entry name" value="PAS"/>
    <property type="match status" value="2"/>
</dbReference>
<evidence type="ECO:0000313" key="13">
    <source>
        <dbReference type="Proteomes" id="UP001596990"/>
    </source>
</evidence>
<evidence type="ECO:0000256" key="5">
    <source>
        <dbReference type="ARBA" id="ARBA00022741"/>
    </source>
</evidence>
<proteinExistence type="predicted"/>
<dbReference type="EC" id="2.7.13.3" evidence="2"/>
<dbReference type="SUPFAM" id="SSF55874">
    <property type="entry name" value="ATPase domain of HSP90 chaperone/DNA topoisomerase II/histidine kinase"/>
    <property type="match status" value="1"/>
</dbReference>
<dbReference type="InterPro" id="IPR003661">
    <property type="entry name" value="HisK_dim/P_dom"/>
</dbReference>
<dbReference type="Gene3D" id="3.30.450.20">
    <property type="entry name" value="PAS domain"/>
    <property type="match status" value="2"/>
</dbReference>
<feature type="domain" description="PAC" evidence="11">
    <location>
        <begin position="81"/>
        <end position="132"/>
    </location>
</feature>